<reference evidence="1 2" key="1">
    <citation type="submission" date="2018-02" db="EMBL/GenBank/DDBJ databases">
        <title>Complete genome of Nitrosopumilus ureaphilus PS0.</title>
        <authorList>
            <person name="Qin W."/>
            <person name="Zheng Y."/>
            <person name="Stahl D.A."/>
        </authorList>
    </citation>
    <scope>NUCLEOTIDE SEQUENCE [LARGE SCALE GENOMIC DNA]</scope>
    <source>
        <strain evidence="1 2">PS0</strain>
    </source>
</reference>
<dbReference type="GeneID" id="56066939"/>
<name>A0A7D5M394_9ARCH</name>
<organism evidence="1 2">
    <name type="scientific">Nitrosopumilus ureiphilus</name>
    <dbReference type="NCBI Taxonomy" id="1470067"/>
    <lineage>
        <taxon>Archaea</taxon>
        <taxon>Nitrososphaerota</taxon>
        <taxon>Nitrososphaeria</taxon>
        <taxon>Nitrosopumilales</taxon>
        <taxon>Nitrosopumilaceae</taxon>
        <taxon>Nitrosopumilus</taxon>
    </lineage>
</organism>
<dbReference type="AlphaFoldDB" id="A0A7D5M394"/>
<dbReference type="KEGG" id="nue:C5F50_02710"/>
<evidence type="ECO:0000313" key="2">
    <source>
        <dbReference type="Proteomes" id="UP000509478"/>
    </source>
</evidence>
<dbReference type="OrthoDB" id="3229at2157"/>
<sequence length="65" mass="7364">MKPANNKKFPSGRFSSSLLTHIEQIENSDSVDSQYENKVMLDDFDLFVNQKKSRRGNLVRSGTSA</sequence>
<dbReference type="Proteomes" id="UP000509478">
    <property type="component" value="Chromosome"/>
</dbReference>
<accession>A0A7D5M394</accession>
<evidence type="ECO:0000313" key="1">
    <source>
        <dbReference type="EMBL" id="QLH06106.1"/>
    </source>
</evidence>
<dbReference type="RefSeq" id="WP_179372171.1">
    <property type="nucleotide sequence ID" value="NZ_CP026995.1"/>
</dbReference>
<proteinExistence type="predicted"/>
<keyword evidence="2" id="KW-1185">Reference proteome</keyword>
<gene>
    <name evidence="1" type="ORF">C5F50_02710</name>
</gene>
<dbReference type="EMBL" id="CP026995">
    <property type="protein sequence ID" value="QLH06106.1"/>
    <property type="molecule type" value="Genomic_DNA"/>
</dbReference>
<protein>
    <submittedName>
        <fullName evidence="1">Uncharacterized protein</fullName>
    </submittedName>
</protein>